<dbReference type="RefSeq" id="XP_030981386.1">
    <property type="nucleotide sequence ID" value="XM_031127783.1"/>
</dbReference>
<reference evidence="3" key="2">
    <citation type="submission" date="2019-10" db="EMBL/GenBank/DDBJ databases">
        <authorList>
            <consortium name="NCBI Genome Project"/>
        </authorList>
    </citation>
    <scope>NUCLEOTIDE SEQUENCE</scope>
    <source>
        <strain evidence="3">NI907</strain>
    </source>
</reference>
<dbReference type="OrthoDB" id="3565018at2759"/>
<accession>A0A6P8B2D5</accession>
<sequence length="651" mass="73476">MEVAGLVLGALPVAVSVMDSYKRCLKTRKRFNFYEDDILNFRAELAIQQTQLELTLREIELVNPTKAQLHERICAWYPDKAEHFIRYIEQMEKLLSDMMSKLDVDLNGRPRWTQEPPERARWEWRRVNHAINADYRESLISKLQASNHALSRCIESGGKRELPLSNSASDASSPTLAAIQERFDARQCAARRTTAEEVHRAAVSAWKCSQHSHRGNLRLSWHNSDVATSSQDMIIALSSPTSEAGSVVSMVQDDWCEVHFAIDPDLEDSLDLEDPVSSVVFSRLGSDSSMTTISEKDSLYNSNSSTSSSRARVADKTPSSDETKQRSEIVQSETTKKWYKMFRPTKRTAHVGVDVEFPNPELQQTQLCDEKITENNDQTQESSQPQDVSCLCSFLRDATLDFGRLDCGAKVLKKGREGNKAKYAQVKAVPIRDILATDVKKQRSNRFCPGAVLCSRKDRYAMAAAATWAVLYLAETPWLLPDWNGKEQLQLIQRQESPGGAFATISTLLREPGRKNLCRDMSPPLPTWHSGSVRNGTLFALGILLIELGLNKPFEQLRDECIRDSLEGQLGEGTKTPLTDADVADILVDQVYEDVSEWYGYAVQRCLRFEFPGRDVTKSFQFDQFRHHFFLYVVAPVQATFALLPSSCSLL</sequence>
<feature type="region of interest" description="Disordered" evidence="1">
    <location>
        <begin position="295"/>
        <end position="329"/>
    </location>
</feature>
<evidence type="ECO:0000256" key="1">
    <source>
        <dbReference type="SAM" id="MobiDB-lite"/>
    </source>
</evidence>
<dbReference type="GeneID" id="41962692"/>
<evidence type="ECO:0000313" key="2">
    <source>
        <dbReference type="Proteomes" id="UP000515153"/>
    </source>
</evidence>
<dbReference type="KEGG" id="pgri:PgNI_07774"/>
<name>A0A6P8B2D5_PYRGI</name>
<feature type="compositionally biased region" description="Basic and acidic residues" evidence="1">
    <location>
        <begin position="312"/>
        <end position="327"/>
    </location>
</feature>
<dbReference type="Proteomes" id="UP000515153">
    <property type="component" value="Unplaced"/>
</dbReference>
<protein>
    <submittedName>
        <fullName evidence="3">Uncharacterized protein</fullName>
    </submittedName>
</protein>
<dbReference type="AlphaFoldDB" id="A0A6P8B2D5"/>
<reference evidence="3" key="1">
    <citation type="journal article" date="2019" name="Mol. Biol. Evol.">
        <title>Blast fungal genomes show frequent chromosomal changes, gene gains and losses, and effector gene turnover.</title>
        <authorList>
            <person name="Gomez Luciano L.B."/>
            <person name="Jason Tsai I."/>
            <person name="Chuma I."/>
            <person name="Tosa Y."/>
            <person name="Chen Y.H."/>
            <person name="Li J.Y."/>
            <person name="Li M.Y."/>
            <person name="Jade Lu M.Y."/>
            <person name="Nakayashiki H."/>
            <person name="Li W.H."/>
        </authorList>
    </citation>
    <scope>NUCLEOTIDE SEQUENCE</scope>
    <source>
        <strain evidence="3">NI907</strain>
    </source>
</reference>
<organism evidence="2 3">
    <name type="scientific">Pyricularia grisea</name>
    <name type="common">Crabgrass-specific blast fungus</name>
    <name type="synonym">Magnaporthe grisea</name>
    <dbReference type="NCBI Taxonomy" id="148305"/>
    <lineage>
        <taxon>Eukaryota</taxon>
        <taxon>Fungi</taxon>
        <taxon>Dikarya</taxon>
        <taxon>Ascomycota</taxon>
        <taxon>Pezizomycotina</taxon>
        <taxon>Sordariomycetes</taxon>
        <taxon>Sordariomycetidae</taxon>
        <taxon>Magnaporthales</taxon>
        <taxon>Pyriculariaceae</taxon>
        <taxon>Pyricularia</taxon>
    </lineage>
</organism>
<reference evidence="3" key="3">
    <citation type="submission" date="2025-08" db="UniProtKB">
        <authorList>
            <consortium name="RefSeq"/>
        </authorList>
    </citation>
    <scope>IDENTIFICATION</scope>
    <source>
        <strain evidence="3">NI907</strain>
    </source>
</reference>
<proteinExistence type="predicted"/>
<keyword evidence="2" id="KW-1185">Reference proteome</keyword>
<gene>
    <name evidence="3" type="ORF">PgNI_07774</name>
</gene>
<dbReference type="PANTHER" id="PTHR35186">
    <property type="entry name" value="ANK_REP_REGION DOMAIN-CONTAINING PROTEIN"/>
    <property type="match status" value="1"/>
</dbReference>
<dbReference type="PANTHER" id="PTHR35186:SF4">
    <property type="entry name" value="PRION-INHIBITION AND PROPAGATION HELO DOMAIN-CONTAINING PROTEIN"/>
    <property type="match status" value="1"/>
</dbReference>
<evidence type="ECO:0000313" key="3">
    <source>
        <dbReference type="RefSeq" id="XP_030981386.1"/>
    </source>
</evidence>